<dbReference type="InterPro" id="IPR029068">
    <property type="entry name" value="Glyas_Bleomycin-R_OHBP_Dase"/>
</dbReference>
<gene>
    <name evidence="1" type="ORF">ABC974_21550</name>
</gene>
<name>A0ABU9Y8U2_9SPHN</name>
<evidence type="ECO:0000313" key="1">
    <source>
        <dbReference type="EMBL" id="MEN2792231.1"/>
    </source>
</evidence>
<dbReference type="Gene3D" id="3.10.180.10">
    <property type="entry name" value="2,3-Dihydroxybiphenyl 1,2-Dioxygenase, domain 1"/>
    <property type="match status" value="1"/>
</dbReference>
<proteinExistence type="predicted"/>
<accession>A0ABU9Y8U2</accession>
<organism evidence="1 2">
    <name type="scientific">Sphingomonas oligophenolica</name>
    <dbReference type="NCBI Taxonomy" id="301154"/>
    <lineage>
        <taxon>Bacteria</taxon>
        <taxon>Pseudomonadati</taxon>
        <taxon>Pseudomonadota</taxon>
        <taxon>Alphaproteobacteria</taxon>
        <taxon>Sphingomonadales</taxon>
        <taxon>Sphingomonadaceae</taxon>
        <taxon>Sphingomonas</taxon>
    </lineage>
</organism>
<keyword evidence="2" id="KW-1185">Reference proteome</keyword>
<evidence type="ECO:0000313" key="2">
    <source>
        <dbReference type="Proteomes" id="UP001419910"/>
    </source>
</evidence>
<comment type="caution">
    <text evidence="1">The sequence shown here is derived from an EMBL/GenBank/DDBJ whole genome shotgun (WGS) entry which is preliminary data.</text>
</comment>
<evidence type="ECO:0008006" key="3">
    <source>
        <dbReference type="Google" id="ProtNLM"/>
    </source>
</evidence>
<dbReference type="Proteomes" id="UP001419910">
    <property type="component" value="Unassembled WGS sequence"/>
</dbReference>
<dbReference type="RefSeq" id="WP_343888402.1">
    <property type="nucleotide sequence ID" value="NZ_BAAAEH010000009.1"/>
</dbReference>
<protein>
    <recommendedName>
        <fullName evidence="3">Glyoxalase</fullName>
    </recommendedName>
</protein>
<dbReference type="EMBL" id="JBDIME010000025">
    <property type="protein sequence ID" value="MEN2792231.1"/>
    <property type="molecule type" value="Genomic_DNA"/>
</dbReference>
<reference evidence="1 2" key="1">
    <citation type="submission" date="2024-05" db="EMBL/GenBank/DDBJ databases">
        <authorList>
            <person name="Liu Q."/>
            <person name="Xin Y.-H."/>
        </authorList>
    </citation>
    <scope>NUCLEOTIDE SEQUENCE [LARGE SCALE GENOMIC DNA]</scope>
    <source>
        <strain evidence="1 2">CGMCC 1.10181</strain>
    </source>
</reference>
<sequence>MASQDYYQFAYVTTDWRRAMQELSVQHDIGGWMEMPDAEFDTGADRTAACHFALAYKNDLQFEIIQPLSGDDAVYRTGLPASGYAKRFHHLGRHFSERSSFDLHVTEAKAKWAMPIASDTMGGTYAYFDAREDTGHFIEYFVFPPDSHLAAVPRF</sequence>